<evidence type="ECO:0000313" key="2">
    <source>
        <dbReference type="EMBL" id="MEJ6348993.1"/>
    </source>
</evidence>
<feature type="transmembrane region" description="Helical" evidence="1">
    <location>
        <begin position="68"/>
        <end position="90"/>
    </location>
</feature>
<name>A0ABU8SJA5_9LACO</name>
<gene>
    <name evidence="2" type="ORF">R4Y45_07140</name>
</gene>
<evidence type="ECO:0000256" key="1">
    <source>
        <dbReference type="SAM" id="Phobius"/>
    </source>
</evidence>
<proteinExistence type="predicted"/>
<organism evidence="2 3">
    <name type="scientific">Holzapfeliella saturejae</name>
    <dbReference type="NCBI Taxonomy" id="3082953"/>
    <lineage>
        <taxon>Bacteria</taxon>
        <taxon>Bacillati</taxon>
        <taxon>Bacillota</taxon>
        <taxon>Bacilli</taxon>
        <taxon>Lactobacillales</taxon>
        <taxon>Lactobacillaceae</taxon>
        <taxon>Holzapfeliella</taxon>
    </lineage>
</organism>
<accession>A0ABU8SJA5</accession>
<keyword evidence="1" id="KW-1133">Transmembrane helix</keyword>
<evidence type="ECO:0000313" key="3">
    <source>
        <dbReference type="Proteomes" id="UP001377804"/>
    </source>
</evidence>
<feature type="transmembrane region" description="Helical" evidence="1">
    <location>
        <begin position="12"/>
        <end position="29"/>
    </location>
</feature>
<feature type="transmembrane region" description="Helical" evidence="1">
    <location>
        <begin position="35"/>
        <end position="56"/>
    </location>
</feature>
<feature type="transmembrane region" description="Helical" evidence="1">
    <location>
        <begin position="135"/>
        <end position="158"/>
    </location>
</feature>
<feature type="transmembrane region" description="Helical" evidence="1">
    <location>
        <begin position="170"/>
        <end position="189"/>
    </location>
</feature>
<dbReference type="Proteomes" id="UP001377804">
    <property type="component" value="Unassembled WGS sequence"/>
</dbReference>
<keyword evidence="1" id="KW-0472">Membrane</keyword>
<sequence>MKISLNQLYAYNRPFIIGTFIWLFAYSNYSISATSFLWIFLVYIMNFYYGINFFSLNYNISRKTCFNTMLLSTLLMTVFNVALVFCLNHFTSISINIYGFRVTNQLLSLSIFGFIIALLVLHMLIFYYTNNQKSYLSYIIAGLLIFFELIFVVVGLVFGITNQTFPEEGLLLLLVLWFVLLAGIFRYFILRIDISKKKSWRS</sequence>
<feature type="transmembrane region" description="Helical" evidence="1">
    <location>
        <begin position="110"/>
        <end position="128"/>
    </location>
</feature>
<keyword evidence="3" id="KW-1185">Reference proteome</keyword>
<keyword evidence="1" id="KW-0812">Transmembrane</keyword>
<evidence type="ECO:0008006" key="4">
    <source>
        <dbReference type="Google" id="ProtNLM"/>
    </source>
</evidence>
<reference evidence="2 3" key="1">
    <citation type="submission" date="2023-10" db="EMBL/GenBank/DDBJ databases">
        <title>Holzapfeliella saturejae sp. nov. isolated from Satureja montana flowers.</title>
        <authorList>
            <person name="Alcantara C."/>
            <person name="Zuniga M."/>
            <person name="Landete J.M."/>
            <person name="Monedero V."/>
        </authorList>
    </citation>
    <scope>NUCLEOTIDE SEQUENCE [LARGE SCALE GENOMIC DNA]</scope>
    <source>
        <strain evidence="2 3">He02</strain>
    </source>
</reference>
<comment type="caution">
    <text evidence="2">The sequence shown here is derived from an EMBL/GenBank/DDBJ whole genome shotgun (WGS) entry which is preliminary data.</text>
</comment>
<dbReference type="RefSeq" id="WP_339970515.1">
    <property type="nucleotide sequence ID" value="NZ_JAWMWG010000005.1"/>
</dbReference>
<protein>
    <recommendedName>
        <fullName evidence="4">DUF998 domain-containing protein</fullName>
    </recommendedName>
</protein>
<dbReference type="EMBL" id="JAWMWG010000005">
    <property type="protein sequence ID" value="MEJ6348993.1"/>
    <property type="molecule type" value="Genomic_DNA"/>
</dbReference>